<evidence type="ECO:0000313" key="3">
    <source>
        <dbReference type="Proteomes" id="UP000032180"/>
    </source>
</evidence>
<dbReference type="Proteomes" id="UP000032180">
    <property type="component" value="Chromosome 5"/>
</dbReference>
<evidence type="ECO:0000256" key="1">
    <source>
        <dbReference type="SAM" id="Phobius"/>
    </source>
</evidence>
<dbReference type="HOGENOM" id="CLU_2691332_0_0_1"/>
<dbReference type="AlphaFoldDB" id="A0A0D9WHR4"/>
<reference evidence="3" key="2">
    <citation type="submission" date="2013-12" db="EMBL/GenBank/DDBJ databases">
        <authorList>
            <person name="Yu Y."/>
            <person name="Lee S."/>
            <person name="de Baynast K."/>
            <person name="Wissotski M."/>
            <person name="Liu L."/>
            <person name="Talag J."/>
            <person name="Goicoechea J."/>
            <person name="Angelova A."/>
            <person name="Jetty R."/>
            <person name="Kudrna D."/>
            <person name="Golser W."/>
            <person name="Rivera L."/>
            <person name="Zhang J."/>
            <person name="Wing R."/>
        </authorList>
    </citation>
    <scope>NUCLEOTIDE SEQUENCE</scope>
</reference>
<keyword evidence="3" id="KW-1185">Reference proteome</keyword>
<dbReference type="Gramene" id="LPERR05G16200.1">
    <property type="protein sequence ID" value="LPERR05G16200.1"/>
    <property type="gene ID" value="LPERR05G16200"/>
</dbReference>
<name>A0A0D9WHR4_9ORYZ</name>
<accession>A0A0D9WHR4</accession>
<organism evidence="2 3">
    <name type="scientific">Leersia perrieri</name>
    <dbReference type="NCBI Taxonomy" id="77586"/>
    <lineage>
        <taxon>Eukaryota</taxon>
        <taxon>Viridiplantae</taxon>
        <taxon>Streptophyta</taxon>
        <taxon>Embryophyta</taxon>
        <taxon>Tracheophyta</taxon>
        <taxon>Spermatophyta</taxon>
        <taxon>Magnoliopsida</taxon>
        <taxon>Liliopsida</taxon>
        <taxon>Poales</taxon>
        <taxon>Poaceae</taxon>
        <taxon>BOP clade</taxon>
        <taxon>Oryzoideae</taxon>
        <taxon>Oryzeae</taxon>
        <taxon>Oryzinae</taxon>
        <taxon>Leersia</taxon>
    </lineage>
</organism>
<feature type="transmembrane region" description="Helical" evidence="1">
    <location>
        <begin position="6"/>
        <end position="26"/>
    </location>
</feature>
<sequence length="74" mass="8247">MPVGFRGCVGVIFYLWYIMVASCNIVRPSKLLGSSLILLPKLRLNDIPVNKLTEILICNILFSTKRVTSCISFG</sequence>
<dbReference type="PROSITE" id="PS51257">
    <property type="entry name" value="PROKAR_LIPOPROTEIN"/>
    <property type="match status" value="1"/>
</dbReference>
<evidence type="ECO:0000313" key="2">
    <source>
        <dbReference type="EnsemblPlants" id="LPERR05G16200.1"/>
    </source>
</evidence>
<keyword evidence="1" id="KW-0472">Membrane</keyword>
<keyword evidence="1" id="KW-0812">Transmembrane</keyword>
<protein>
    <submittedName>
        <fullName evidence="2">Uncharacterized protein</fullName>
    </submittedName>
</protein>
<proteinExistence type="predicted"/>
<reference evidence="2 3" key="1">
    <citation type="submission" date="2012-08" db="EMBL/GenBank/DDBJ databases">
        <title>Oryza genome evolution.</title>
        <authorList>
            <person name="Wing R.A."/>
        </authorList>
    </citation>
    <scope>NUCLEOTIDE SEQUENCE</scope>
</reference>
<reference evidence="2" key="3">
    <citation type="submission" date="2015-04" db="UniProtKB">
        <authorList>
            <consortium name="EnsemblPlants"/>
        </authorList>
    </citation>
    <scope>IDENTIFICATION</scope>
</reference>
<keyword evidence="1" id="KW-1133">Transmembrane helix</keyword>
<dbReference type="EnsemblPlants" id="LPERR05G16200.1">
    <property type="protein sequence ID" value="LPERR05G16200.1"/>
    <property type="gene ID" value="LPERR05G16200"/>
</dbReference>